<name>A0ACC1SZG0_9APHY</name>
<accession>A0ACC1SZG0</accession>
<evidence type="ECO:0000313" key="2">
    <source>
        <dbReference type="Proteomes" id="UP001148662"/>
    </source>
</evidence>
<proteinExistence type="predicted"/>
<gene>
    <name evidence="1" type="ORF">NM688_g5175</name>
</gene>
<reference evidence="1" key="1">
    <citation type="submission" date="2022-07" db="EMBL/GenBank/DDBJ databases">
        <title>Genome Sequence of Phlebia brevispora.</title>
        <authorList>
            <person name="Buettner E."/>
        </authorList>
    </citation>
    <scope>NUCLEOTIDE SEQUENCE</scope>
    <source>
        <strain evidence="1">MPL23</strain>
    </source>
</reference>
<evidence type="ECO:0000313" key="1">
    <source>
        <dbReference type="EMBL" id="KAJ3549445.1"/>
    </source>
</evidence>
<dbReference type="EMBL" id="JANHOG010000931">
    <property type="protein sequence ID" value="KAJ3549445.1"/>
    <property type="molecule type" value="Genomic_DNA"/>
</dbReference>
<dbReference type="Proteomes" id="UP001148662">
    <property type="component" value="Unassembled WGS sequence"/>
</dbReference>
<organism evidence="1 2">
    <name type="scientific">Phlebia brevispora</name>
    <dbReference type="NCBI Taxonomy" id="194682"/>
    <lineage>
        <taxon>Eukaryota</taxon>
        <taxon>Fungi</taxon>
        <taxon>Dikarya</taxon>
        <taxon>Basidiomycota</taxon>
        <taxon>Agaricomycotina</taxon>
        <taxon>Agaricomycetes</taxon>
        <taxon>Polyporales</taxon>
        <taxon>Meruliaceae</taxon>
        <taxon>Phlebia</taxon>
    </lineage>
</organism>
<sequence>MKPLVDIESTSNQLASVIHEETVQCLRALRERGGADTRPRYWLVASHGSSETTFADTDLVMYGALWKLPYPIDGSGGRTSTIAALLKSRGSPYLVNM</sequence>
<comment type="caution">
    <text evidence="1">The sequence shown here is derived from an EMBL/GenBank/DDBJ whole genome shotgun (WGS) entry which is preliminary data.</text>
</comment>
<keyword evidence="2" id="KW-1185">Reference proteome</keyword>
<protein>
    <submittedName>
        <fullName evidence="1">Uncharacterized protein</fullName>
    </submittedName>
</protein>